<dbReference type="Pfam" id="PF03009">
    <property type="entry name" value="GDPD"/>
    <property type="match status" value="1"/>
</dbReference>
<dbReference type="CDD" id="cd08601">
    <property type="entry name" value="GDPD_SaGlpQ_like"/>
    <property type="match status" value="1"/>
</dbReference>
<keyword evidence="1" id="KW-0732">Signal</keyword>
<dbReference type="PANTHER" id="PTHR46211:SF7">
    <property type="entry name" value="GLYCEROPHOSPHODIESTER PHOSPHODIESTERASE"/>
    <property type="match status" value="1"/>
</dbReference>
<dbReference type="GO" id="GO:0008081">
    <property type="term" value="F:phosphoric diester hydrolase activity"/>
    <property type="evidence" value="ECO:0007669"/>
    <property type="project" value="InterPro"/>
</dbReference>
<dbReference type="PROSITE" id="PS51704">
    <property type="entry name" value="GP_PDE"/>
    <property type="match status" value="1"/>
</dbReference>
<proteinExistence type="predicted"/>
<dbReference type="Gene3D" id="3.20.20.190">
    <property type="entry name" value="Phosphatidylinositol (PI) phosphodiesterase"/>
    <property type="match status" value="1"/>
</dbReference>
<gene>
    <name evidence="3" type="ORF">EJA10_19210</name>
</gene>
<evidence type="ECO:0000313" key="3">
    <source>
        <dbReference type="EMBL" id="RSD24414.1"/>
    </source>
</evidence>
<sequence length="306" mass="33938">MKGLSRKIAFAGAFLILICNSAVHAFAAGALGKVPPAVFNISHRGASGYAPEHTLASYDMGQRMQGDFIEIDLQMTKDGELVALHDESLDRTTNGKGLVKELNVADLKKLDAGSWFNEAYPERAKLEYMGLQVPTLPEILERFGTDAKFFIETKSPEDYPGMEEKLIETLYEYNLIGDQLPFDKIMIQSFSVESLKKIHEMDDSIPLIQLLSYYSPAVITDLEIDKIKEYASGVGMHFTSISPGYVKKVKDSGLLVIPYTVNEKEDMIMLLDWGVSGMFTNYPDRLADVIKLRTGKGSINTETAGS</sequence>
<evidence type="ECO:0000256" key="1">
    <source>
        <dbReference type="SAM" id="SignalP"/>
    </source>
</evidence>
<name>A0A427TK67_9BACI</name>
<dbReference type="Proteomes" id="UP000279911">
    <property type="component" value="Unassembled WGS sequence"/>
</dbReference>
<feature type="domain" description="GP-PDE" evidence="2">
    <location>
        <begin position="38"/>
        <end position="290"/>
    </location>
</feature>
<dbReference type="InterPro" id="IPR017946">
    <property type="entry name" value="PLC-like_Pdiesterase_TIM-brl"/>
</dbReference>
<accession>A0A427TK67</accession>
<organism evidence="3 4">
    <name type="scientific">Mesobacillus subterraneus</name>
    <dbReference type="NCBI Taxonomy" id="285983"/>
    <lineage>
        <taxon>Bacteria</taxon>
        <taxon>Bacillati</taxon>
        <taxon>Bacillota</taxon>
        <taxon>Bacilli</taxon>
        <taxon>Bacillales</taxon>
        <taxon>Bacillaceae</taxon>
        <taxon>Mesobacillus</taxon>
    </lineage>
</organism>
<feature type="signal peptide" evidence="1">
    <location>
        <begin position="1"/>
        <end position="27"/>
    </location>
</feature>
<dbReference type="GO" id="GO:0006629">
    <property type="term" value="P:lipid metabolic process"/>
    <property type="evidence" value="ECO:0007669"/>
    <property type="project" value="InterPro"/>
</dbReference>
<dbReference type="SUPFAM" id="SSF51695">
    <property type="entry name" value="PLC-like phosphodiesterases"/>
    <property type="match status" value="1"/>
</dbReference>
<dbReference type="AlphaFoldDB" id="A0A427TK67"/>
<reference evidence="4" key="1">
    <citation type="submission" date="2018-12" db="EMBL/GenBank/DDBJ databases">
        <title>Bacillus chawlae sp. nov., Bacillus glennii sp. nov., and Bacillus saganii sp. nov. Isolated from the Vehicle Assembly Building at Kennedy Space Center where the Viking Spacecraft were Assembled.</title>
        <authorList>
            <person name="Seuylemezian A."/>
            <person name="Vaishampayan P."/>
        </authorList>
    </citation>
    <scope>NUCLEOTIDE SEQUENCE [LARGE SCALE GENOMIC DNA]</scope>
    <source>
        <strain evidence="4">DSM 13966</strain>
    </source>
</reference>
<feature type="chain" id="PRO_5018985759" evidence="1">
    <location>
        <begin position="28"/>
        <end position="306"/>
    </location>
</feature>
<comment type="caution">
    <text evidence="3">The sequence shown here is derived from an EMBL/GenBank/DDBJ whole genome shotgun (WGS) entry which is preliminary data.</text>
</comment>
<dbReference type="OrthoDB" id="384721at2"/>
<evidence type="ECO:0000259" key="2">
    <source>
        <dbReference type="PROSITE" id="PS51704"/>
    </source>
</evidence>
<dbReference type="PANTHER" id="PTHR46211">
    <property type="entry name" value="GLYCEROPHOSPHORYL DIESTER PHOSPHODIESTERASE"/>
    <property type="match status" value="1"/>
</dbReference>
<dbReference type="EMBL" id="RSFW01000024">
    <property type="protein sequence ID" value="RSD24414.1"/>
    <property type="molecule type" value="Genomic_DNA"/>
</dbReference>
<dbReference type="InterPro" id="IPR030395">
    <property type="entry name" value="GP_PDE_dom"/>
</dbReference>
<protein>
    <submittedName>
        <fullName evidence="3">Glycerophosphodiester phosphodiesterase</fullName>
    </submittedName>
</protein>
<dbReference type="RefSeq" id="WP_125481651.1">
    <property type="nucleotide sequence ID" value="NZ_RSFW01000024.1"/>
</dbReference>
<evidence type="ECO:0000313" key="4">
    <source>
        <dbReference type="Proteomes" id="UP000279911"/>
    </source>
</evidence>